<dbReference type="Pfam" id="PF00532">
    <property type="entry name" value="Peripla_BP_1"/>
    <property type="match status" value="1"/>
</dbReference>
<proteinExistence type="predicted"/>
<evidence type="ECO:0000256" key="2">
    <source>
        <dbReference type="ARBA" id="ARBA00023015"/>
    </source>
</evidence>
<dbReference type="Pfam" id="PF00356">
    <property type="entry name" value="LacI"/>
    <property type="match status" value="1"/>
</dbReference>
<dbReference type="CDD" id="cd06267">
    <property type="entry name" value="PBP1_LacI_sugar_binding-like"/>
    <property type="match status" value="1"/>
</dbReference>
<dbReference type="PANTHER" id="PTHR30146:SF148">
    <property type="entry name" value="HTH-TYPE TRANSCRIPTIONAL REPRESSOR PURR-RELATED"/>
    <property type="match status" value="1"/>
</dbReference>
<dbReference type="Gene3D" id="1.10.260.40">
    <property type="entry name" value="lambda repressor-like DNA-binding domains"/>
    <property type="match status" value="1"/>
</dbReference>
<keyword evidence="3" id="KW-0238">DNA-binding</keyword>
<dbReference type="InterPro" id="IPR000843">
    <property type="entry name" value="HTH_LacI"/>
</dbReference>
<dbReference type="PROSITE" id="PS50932">
    <property type="entry name" value="HTH_LACI_2"/>
    <property type="match status" value="1"/>
</dbReference>
<dbReference type="SUPFAM" id="SSF47413">
    <property type="entry name" value="lambda repressor-like DNA-binding domains"/>
    <property type="match status" value="1"/>
</dbReference>
<dbReference type="SUPFAM" id="SSF53822">
    <property type="entry name" value="Periplasmic binding protein-like I"/>
    <property type="match status" value="1"/>
</dbReference>
<keyword evidence="4" id="KW-0804">Transcription</keyword>
<evidence type="ECO:0000256" key="3">
    <source>
        <dbReference type="ARBA" id="ARBA00023125"/>
    </source>
</evidence>
<keyword evidence="7" id="KW-1185">Reference proteome</keyword>
<evidence type="ECO:0000256" key="4">
    <source>
        <dbReference type="ARBA" id="ARBA00023163"/>
    </source>
</evidence>
<dbReference type="Proteomes" id="UP000256977">
    <property type="component" value="Unassembled WGS sequence"/>
</dbReference>
<gene>
    <name evidence="6" type="ORF">DFP98_1568</name>
</gene>
<evidence type="ECO:0000259" key="5">
    <source>
        <dbReference type="PROSITE" id="PS50932"/>
    </source>
</evidence>
<evidence type="ECO:0000256" key="1">
    <source>
        <dbReference type="ARBA" id="ARBA00022491"/>
    </source>
</evidence>
<dbReference type="EMBL" id="QRDZ01000056">
    <property type="protein sequence ID" value="RED52713.1"/>
    <property type="molecule type" value="Genomic_DNA"/>
</dbReference>
<keyword evidence="2" id="KW-0805">Transcription regulation</keyword>
<dbReference type="InterPro" id="IPR010982">
    <property type="entry name" value="Lambda_DNA-bd_dom_sf"/>
</dbReference>
<keyword evidence="1" id="KW-0678">Repressor</keyword>
<dbReference type="OrthoDB" id="9796186at2"/>
<dbReference type="InterPro" id="IPR028082">
    <property type="entry name" value="Peripla_BP_I"/>
</dbReference>
<dbReference type="InterPro" id="IPR001761">
    <property type="entry name" value="Peripla_BP/Lac1_sug-bd_dom"/>
</dbReference>
<dbReference type="GO" id="GO:0000976">
    <property type="term" value="F:transcription cis-regulatory region binding"/>
    <property type="evidence" value="ECO:0007669"/>
    <property type="project" value="TreeGrafter"/>
</dbReference>
<organism evidence="6 7">
    <name type="scientific">Cohnella phaseoli</name>
    <dbReference type="NCBI Taxonomy" id="456490"/>
    <lineage>
        <taxon>Bacteria</taxon>
        <taxon>Bacillati</taxon>
        <taxon>Bacillota</taxon>
        <taxon>Bacilli</taxon>
        <taxon>Bacillales</taxon>
        <taxon>Paenibacillaceae</taxon>
        <taxon>Cohnella</taxon>
    </lineage>
</organism>
<dbReference type="PANTHER" id="PTHR30146">
    <property type="entry name" value="LACI-RELATED TRANSCRIPTIONAL REPRESSOR"/>
    <property type="match status" value="1"/>
</dbReference>
<dbReference type="Gene3D" id="3.40.50.2300">
    <property type="match status" value="2"/>
</dbReference>
<accession>A0A3D9HT79</accession>
<sequence length="338" mass="37610">MTVQLKDIAKRLNISISTVSRVINGTGRVNKDTKELILKTIKEMGYQPNEVARSLKRKSANTIGVIVPDISNSFYASVIKGVEKVARENEHSVIVCNSDEDIQKEEEYVQLLLQKQVTGLVIATVGGDPQLFEQYKRSGIPFVFFDNLPNTQENFDVVTIDNLKAGYELAKHLVEQGHEKLAILTGPQHQSSAAERLQGFRKCLEENGLSVRDEWIGVGEFRKESGYKIMSEWLKQDELPTAIFAANDFLLYGAIKAILEKGLGVPHDIAAVCFDANDETGLIRPQITSVVQPADMIGSIAGEIIMRKEKNKNMPVFEKIVLEPKLIINESSQKRIGG</sequence>
<protein>
    <submittedName>
        <fullName evidence="6">LacI family transcriptional regulator</fullName>
    </submittedName>
</protein>
<feature type="domain" description="HTH lacI-type" evidence="5">
    <location>
        <begin position="3"/>
        <end position="57"/>
    </location>
</feature>
<dbReference type="SMART" id="SM00354">
    <property type="entry name" value="HTH_LACI"/>
    <property type="match status" value="1"/>
</dbReference>
<dbReference type="CDD" id="cd01392">
    <property type="entry name" value="HTH_LacI"/>
    <property type="match status" value="1"/>
</dbReference>
<evidence type="ECO:0000313" key="6">
    <source>
        <dbReference type="EMBL" id="RED52713.1"/>
    </source>
</evidence>
<name>A0A3D9HT79_9BACL</name>
<dbReference type="AlphaFoldDB" id="A0A3D9HT79"/>
<dbReference type="GO" id="GO:0003700">
    <property type="term" value="F:DNA-binding transcription factor activity"/>
    <property type="evidence" value="ECO:0007669"/>
    <property type="project" value="TreeGrafter"/>
</dbReference>
<comment type="caution">
    <text evidence="6">The sequence shown here is derived from an EMBL/GenBank/DDBJ whole genome shotgun (WGS) entry which is preliminary data.</text>
</comment>
<reference evidence="6 7" key="1">
    <citation type="submission" date="2018-07" db="EMBL/GenBank/DDBJ databases">
        <title>Genomic Encyclopedia of Type Strains, Phase III (KMG-III): the genomes of soil and plant-associated and newly described type strains.</title>
        <authorList>
            <person name="Whitman W."/>
        </authorList>
    </citation>
    <scope>NUCLEOTIDE SEQUENCE [LARGE SCALE GENOMIC DNA]</scope>
    <source>
        <strain evidence="6 7">CECT 7287</strain>
    </source>
</reference>
<evidence type="ECO:0000313" key="7">
    <source>
        <dbReference type="Proteomes" id="UP000256977"/>
    </source>
</evidence>